<keyword evidence="1" id="KW-1133">Transmembrane helix</keyword>
<dbReference type="OrthoDB" id="8274074at2"/>
<keyword evidence="1" id="KW-0472">Membrane</keyword>
<feature type="transmembrane region" description="Helical" evidence="1">
    <location>
        <begin position="55"/>
        <end position="75"/>
    </location>
</feature>
<protein>
    <submittedName>
        <fullName evidence="2">Uncharacterized protein</fullName>
    </submittedName>
</protein>
<dbReference type="PATRIC" id="fig|1544413.3.peg.22"/>
<evidence type="ECO:0000256" key="1">
    <source>
        <dbReference type="SAM" id="Phobius"/>
    </source>
</evidence>
<gene>
    <name evidence="2" type="ORF">Clow_00022</name>
</gene>
<accession>A0A0Q1AJG1</accession>
<dbReference type="RefSeq" id="WP_055174610.1">
    <property type="nucleotide sequence ID" value="NZ_JAUSQY010000001.1"/>
</dbReference>
<evidence type="ECO:0000313" key="2">
    <source>
        <dbReference type="EMBL" id="KQB86977.1"/>
    </source>
</evidence>
<evidence type="ECO:0000313" key="3">
    <source>
        <dbReference type="Proteomes" id="UP000050488"/>
    </source>
</evidence>
<dbReference type="Proteomes" id="UP000050488">
    <property type="component" value="Unassembled WGS sequence"/>
</dbReference>
<keyword evidence="1" id="KW-0812">Transmembrane</keyword>
<dbReference type="AlphaFoldDB" id="A0A0Q1AJG1"/>
<name>A0A0Q1AJG1_9CORY</name>
<feature type="transmembrane region" description="Helical" evidence="1">
    <location>
        <begin position="7"/>
        <end position="24"/>
    </location>
</feature>
<organism evidence="2 3">
    <name type="scientific">Corynebacterium lowii</name>
    <dbReference type="NCBI Taxonomy" id="1544413"/>
    <lineage>
        <taxon>Bacteria</taxon>
        <taxon>Bacillati</taxon>
        <taxon>Actinomycetota</taxon>
        <taxon>Actinomycetes</taxon>
        <taxon>Mycobacteriales</taxon>
        <taxon>Corynebacteriaceae</taxon>
        <taxon>Corynebacterium</taxon>
    </lineage>
</organism>
<proteinExistence type="predicted"/>
<dbReference type="STRING" id="1544413.Clow_00022"/>
<feature type="transmembrane region" description="Helical" evidence="1">
    <location>
        <begin position="87"/>
        <end position="105"/>
    </location>
</feature>
<reference evidence="2 3" key="1">
    <citation type="submission" date="2015-10" db="EMBL/GenBank/DDBJ databases">
        <title>Corynebacteirum lowii and Corynebacterium oculi species nova, derived from human clinical disease and and emended description of Corynebacterium mastiditis.</title>
        <authorList>
            <person name="Bernard K."/>
            <person name="Pacheco A.L."/>
            <person name="Mcdougall C."/>
            <person name="Burtx T."/>
            <person name="Weibe D."/>
            <person name="Tyler S."/>
            <person name="Olson A.B."/>
            <person name="Cnockaert M."/>
            <person name="Eguchi H."/>
            <person name="Kuwahara T."/>
            <person name="Nakayama-Imaohji H."/>
            <person name="Boudewijins M."/>
            <person name="Van Hoecke F."/>
            <person name="Bernier A.-M."/>
            <person name="Vandamme P."/>
        </authorList>
    </citation>
    <scope>NUCLEOTIDE SEQUENCE [LARGE SCALE GENOMIC DNA]</scope>
    <source>
        <strain evidence="2 3">NML 130206</strain>
    </source>
</reference>
<keyword evidence="3" id="KW-1185">Reference proteome</keyword>
<sequence length="114" mass="12822">MDTRVKVGIPLTAVLSLWVAYATLGQDTSPAAWIVSAAGFVVPVIAYWARHLSRWPYICLLYGSYLVMLWLHALVREPEAATDLGAWSWHITMFSALVLGTWLDSMEPTKERSR</sequence>
<comment type="caution">
    <text evidence="2">The sequence shown here is derived from an EMBL/GenBank/DDBJ whole genome shotgun (WGS) entry which is preliminary data.</text>
</comment>
<feature type="transmembrane region" description="Helical" evidence="1">
    <location>
        <begin position="30"/>
        <end position="48"/>
    </location>
</feature>
<dbReference type="EMBL" id="LKEV01000001">
    <property type="protein sequence ID" value="KQB86977.1"/>
    <property type="molecule type" value="Genomic_DNA"/>
</dbReference>